<accession>A0AAN9RPU6</accession>
<dbReference type="EMBL" id="JAYMYS010000009">
    <property type="protein sequence ID" value="KAK7380509.1"/>
    <property type="molecule type" value="Genomic_DNA"/>
</dbReference>
<protein>
    <submittedName>
        <fullName evidence="2">Uncharacterized protein</fullName>
    </submittedName>
</protein>
<feature type="coiled-coil region" evidence="1">
    <location>
        <begin position="1"/>
        <end position="28"/>
    </location>
</feature>
<sequence length="94" mass="11029">MEEEIADRDMALKELREAESTLKSNESNITISRRKTVHWTEEEHSIDVQVPPLSQLPMQQRYEALPNHDMISQQNRDIYAPCTNWSTQHGSLFF</sequence>
<keyword evidence="3" id="KW-1185">Reference proteome</keyword>
<evidence type="ECO:0000313" key="3">
    <source>
        <dbReference type="Proteomes" id="UP001386955"/>
    </source>
</evidence>
<keyword evidence="1" id="KW-0175">Coiled coil</keyword>
<evidence type="ECO:0000256" key="1">
    <source>
        <dbReference type="SAM" id="Coils"/>
    </source>
</evidence>
<reference evidence="2 3" key="1">
    <citation type="submission" date="2024-01" db="EMBL/GenBank/DDBJ databases">
        <title>The genomes of 5 underutilized Papilionoideae crops provide insights into root nodulation and disease resistanc.</title>
        <authorList>
            <person name="Jiang F."/>
        </authorList>
    </citation>
    <scope>NUCLEOTIDE SEQUENCE [LARGE SCALE GENOMIC DNA]</scope>
    <source>
        <strain evidence="2">DUOXIRENSHENG_FW03</strain>
        <tissue evidence="2">Leaves</tissue>
    </source>
</reference>
<name>A0AAN9RPU6_PSOTE</name>
<evidence type="ECO:0000313" key="2">
    <source>
        <dbReference type="EMBL" id="KAK7380509.1"/>
    </source>
</evidence>
<dbReference type="Proteomes" id="UP001386955">
    <property type="component" value="Unassembled WGS sequence"/>
</dbReference>
<proteinExistence type="predicted"/>
<comment type="caution">
    <text evidence="2">The sequence shown here is derived from an EMBL/GenBank/DDBJ whole genome shotgun (WGS) entry which is preliminary data.</text>
</comment>
<gene>
    <name evidence="2" type="ORF">VNO78_33022</name>
</gene>
<organism evidence="2 3">
    <name type="scientific">Psophocarpus tetragonolobus</name>
    <name type="common">Winged bean</name>
    <name type="synonym">Dolichos tetragonolobus</name>
    <dbReference type="NCBI Taxonomy" id="3891"/>
    <lineage>
        <taxon>Eukaryota</taxon>
        <taxon>Viridiplantae</taxon>
        <taxon>Streptophyta</taxon>
        <taxon>Embryophyta</taxon>
        <taxon>Tracheophyta</taxon>
        <taxon>Spermatophyta</taxon>
        <taxon>Magnoliopsida</taxon>
        <taxon>eudicotyledons</taxon>
        <taxon>Gunneridae</taxon>
        <taxon>Pentapetalae</taxon>
        <taxon>rosids</taxon>
        <taxon>fabids</taxon>
        <taxon>Fabales</taxon>
        <taxon>Fabaceae</taxon>
        <taxon>Papilionoideae</taxon>
        <taxon>50 kb inversion clade</taxon>
        <taxon>NPAAA clade</taxon>
        <taxon>indigoferoid/millettioid clade</taxon>
        <taxon>Phaseoleae</taxon>
        <taxon>Psophocarpus</taxon>
    </lineage>
</organism>
<dbReference type="AlphaFoldDB" id="A0AAN9RPU6"/>